<name>X0THT7_9ZZZZ</name>
<protein>
    <submittedName>
        <fullName evidence="1">Uncharacterized protein</fullName>
    </submittedName>
</protein>
<gene>
    <name evidence="1" type="ORF">S01H1_22280</name>
</gene>
<dbReference type="AlphaFoldDB" id="X0THT7"/>
<evidence type="ECO:0000313" key="1">
    <source>
        <dbReference type="EMBL" id="GAF87697.1"/>
    </source>
</evidence>
<dbReference type="EMBL" id="BARS01012540">
    <property type="protein sequence ID" value="GAF87697.1"/>
    <property type="molecule type" value="Genomic_DNA"/>
</dbReference>
<reference evidence="1" key="1">
    <citation type="journal article" date="2014" name="Front. Microbiol.">
        <title>High frequency of phylogenetically diverse reductive dehalogenase-homologous genes in deep subseafloor sedimentary metagenomes.</title>
        <authorList>
            <person name="Kawai M."/>
            <person name="Futagami T."/>
            <person name="Toyoda A."/>
            <person name="Takaki Y."/>
            <person name="Nishi S."/>
            <person name="Hori S."/>
            <person name="Arai W."/>
            <person name="Tsubouchi T."/>
            <person name="Morono Y."/>
            <person name="Uchiyama I."/>
            <person name="Ito T."/>
            <person name="Fujiyama A."/>
            <person name="Inagaki F."/>
            <person name="Takami H."/>
        </authorList>
    </citation>
    <scope>NUCLEOTIDE SEQUENCE</scope>
    <source>
        <strain evidence="1">Expedition CK06-06</strain>
    </source>
</reference>
<accession>X0THT7</accession>
<proteinExistence type="predicted"/>
<sequence>MTEIKKWESEMDVAMVAAAMTEESSGGAEFISTKSGVLSYRGEPVKDNTMAVIALDFVIENAHYAGRYDPSNLSPPDCFAFGGDIGTMAPHKNVVKPYNDKCGIEKQSGCCPNNEYGTSDLGKGKACKNLRRLAIIPAGDLVDGKFEPFETKDYKT</sequence>
<comment type="caution">
    <text evidence="1">The sequence shown here is derived from an EMBL/GenBank/DDBJ whole genome shotgun (WGS) entry which is preliminary data.</text>
</comment>
<feature type="non-terminal residue" evidence="1">
    <location>
        <position position="156"/>
    </location>
</feature>
<organism evidence="1">
    <name type="scientific">marine sediment metagenome</name>
    <dbReference type="NCBI Taxonomy" id="412755"/>
    <lineage>
        <taxon>unclassified sequences</taxon>
        <taxon>metagenomes</taxon>
        <taxon>ecological metagenomes</taxon>
    </lineage>
</organism>